<evidence type="ECO:0000256" key="7">
    <source>
        <dbReference type="ARBA" id="ARBA00022967"/>
    </source>
</evidence>
<dbReference type="GO" id="GO:0042626">
    <property type="term" value="F:ATPase-coupled transmembrane transporter activity"/>
    <property type="evidence" value="ECO:0007669"/>
    <property type="project" value="TreeGrafter"/>
</dbReference>
<dbReference type="GO" id="GO:0043190">
    <property type="term" value="C:ATP-binding cassette (ABC) transporter complex"/>
    <property type="evidence" value="ECO:0007669"/>
    <property type="project" value="TreeGrafter"/>
</dbReference>
<dbReference type="InterPro" id="IPR003593">
    <property type="entry name" value="AAA+_ATPase"/>
</dbReference>
<dbReference type="SUPFAM" id="SSF52540">
    <property type="entry name" value="P-loop containing nucleoside triphosphate hydrolases"/>
    <property type="match status" value="1"/>
</dbReference>
<reference evidence="11" key="1">
    <citation type="journal article" date="2010" name="Stand. Genomic Sci.">
        <title>Complete genome sequence of Syntrophothermus lipocalidus type strain (TGB-C1T).</title>
        <authorList>
            <consortium name="US DOE Joint Genome Institute (JGI-PGF)"/>
            <person name="Djao O."/>
            <person name="Zhang X."/>
            <person name="Lucas S."/>
            <person name="Lapidus A."/>
            <person name="Glavina Del Rio T."/>
            <person name="Nolan M."/>
            <person name="Tice H."/>
            <person name="Cheng J."/>
            <person name="Han C."/>
            <person name="Tapia R."/>
            <person name="Goodwin L."/>
            <person name="Pitluck S."/>
            <person name="Liolios K."/>
            <person name="Ivanova N."/>
            <person name="Mavromatis K."/>
            <person name="Mikhailova N."/>
            <person name="Ovchinnikova G."/>
            <person name="Pati A."/>
            <person name="Brambilla E."/>
            <person name="Chen A."/>
            <person name="Palaniappan K."/>
            <person name="Land M."/>
            <person name="Hauser L."/>
            <person name="Chang Y."/>
            <person name="Jeffries C."/>
            <person name="Rohde M."/>
            <person name="Sikorski J."/>
            <person name="Spring S."/>
            <person name="Goker M."/>
            <person name="Detter J."/>
            <person name="Woyke T."/>
            <person name="Bristow J."/>
            <person name="Eisen J."/>
            <person name="Markowitz V."/>
            <person name="Hugenholtz P."/>
            <person name="Kyrpides N."/>
            <person name="Klenk H."/>
        </authorList>
    </citation>
    <scope>NUCLEOTIDE SEQUENCE [LARGE SCALE GENOMIC DNA]</scope>
    <source>
        <strain evidence="11">DSM 12680 / TGB-C1</strain>
    </source>
</reference>
<evidence type="ECO:0000259" key="9">
    <source>
        <dbReference type="PROSITE" id="PS50893"/>
    </source>
</evidence>
<dbReference type="eggNOG" id="COG1122">
    <property type="taxonomic scope" value="Bacteria"/>
</dbReference>
<dbReference type="KEGG" id="slp:Slip_2205"/>
<comment type="similarity">
    <text evidence="2">Belongs to the ABC transporter superfamily.</text>
</comment>
<sequence length="303" mass="33602">MSIRLEEVSLIYHPGTPFQTAALECITCTMTKGDITGITGPTGSGKSTLLQLLNGLLKPSSGQVFIDGERIDQLGGEKLTQLRRKVALAFQFPEKQVFELTVREDIAFGPRQLGLRGEELENRVCWAMEQVGLPPARYAERTCASLSGGQKRLVALAGMVAMRPDYVLLDEPWAGLDAVARQHLKQFILRLKGEGTTVVLVSHDLEDLVEISDRLLLLKEGRLIMQGPTRTVLNHCSELVASGIEVPVWHRVLLEIKKRCPEINLAVTDVEEAADELERLLRSAHLRCRSRKQEHSGPRENGA</sequence>
<dbReference type="Pfam" id="PF00005">
    <property type="entry name" value="ABC_tran"/>
    <property type="match status" value="1"/>
</dbReference>
<dbReference type="FunFam" id="3.40.50.300:FF:000224">
    <property type="entry name" value="Energy-coupling factor transporter ATP-binding protein EcfA"/>
    <property type="match status" value="1"/>
</dbReference>
<dbReference type="InterPro" id="IPR050095">
    <property type="entry name" value="ECF_ABC_transporter_ATP-bd"/>
</dbReference>
<dbReference type="InterPro" id="IPR027417">
    <property type="entry name" value="P-loop_NTPase"/>
</dbReference>
<dbReference type="HOGENOM" id="CLU_000604_1_22_9"/>
<dbReference type="SMART" id="SM00382">
    <property type="entry name" value="AAA"/>
    <property type="match status" value="1"/>
</dbReference>
<dbReference type="PROSITE" id="PS00211">
    <property type="entry name" value="ABC_TRANSPORTER_1"/>
    <property type="match status" value="1"/>
</dbReference>
<proteinExistence type="inferred from homology"/>
<reference evidence="10 11" key="2">
    <citation type="journal article" date="2010" name="Stand. Genomic Sci.">
        <title>Complete genome sequence of Syntrophothermus lipocalidus type strain (TGB-C1).</title>
        <authorList>
            <person name="Djao O.D."/>
            <person name="Zhang X."/>
            <person name="Lucas S."/>
            <person name="Lapidus A."/>
            <person name="Del Rio T.G."/>
            <person name="Nolan M."/>
            <person name="Tice H."/>
            <person name="Cheng J.F."/>
            <person name="Han C."/>
            <person name="Tapia R."/>
            <person name="Goodwin L."/>
            <person name="Pitluck S."/>
            <person name="Liolios K."/>
            <person name="Ivanova N."/>
            <person name="Mavromatis K."/>
            <person name="Mikhailova N."/>
            <person name="Ovchinnikova G."/>
            <person name="Pati A."/>
            <person name="Brambilla E."/>
            <person name="Chen A."/>
            <person name="Palaniappan K."/>
            <person name="Land M."/>
            <person name="Hauser L."/>
            <person name="Chang Y.J."/>
            <person name="Jeffries C.D."/>
            <person name="Rohde M."/>
            <person name="Sikorski J."/>
            <person name="Spring S."/>
            <person name="Goker M."/>
            <person name="Detter J.C."/>
            <person name="Woyke T."/>
            <person name="Bristow J."/>
            <person name="Eisen J.A."/>
            <person name="Markowitz V."/>
            <person name="Hugenholtz P."/>
            <person name="Kyrpides N.C."/>
            <person name="Klenk H.P."/>
        </authorList>
    </citation>
    <scope>NUCLEOTIDE SEQUENCE [LARGE SCALE GENOMIC DNA]</scope>
    <source>
        <strain evidence="11">DSM 12680 / TGB-C1</strain>
    </source>
</reference>
<keyword evidence="6" id="KW-0067">ATP-binding</keyword>
<dbReference type="GO" id="GO:0005524">
    <property type="term" value="F:ATP binding"/>
    <property type="evidence" value="ECO:0007669"/>
    <property type="project" value="UniProtKB-KW"/>
</dbReference>
<name>D7CJJ1_SYNLT</name>
<dbReference type="RefSeq" id="WP_013176348.1">
    <property type="nucleotide sequence ID" value="NC_014220.1"/>
</dbReference>
<dbReference type="CDD" id="cd03225">
    <property type="entry name" value="ABC_cobalt_CbiO_domain1"/>
    <property type="match status" value="1"/>
</dbReference>
<dbReference type="EMBL" id="CP002048">
    <property type="protein sequence ID" value="ADI02946.1"/>
    <property type="molecule type" value="Genomic_DNA"/>
</dbReference>
<evidence type="ECO:0000313" key="10">
    <source>
        <dbReference type="EMBL" id="ADI02946.1"/>
    </source>
</evidence>
<evidence type="ECO:0000256" key="5">
    <source>
        <dbReference type="ARBA" id="ARBA00022741"/>
    </source>
</evidence>
<dbReference type="InterPro" id="IPR003439">
    <property type="entry name" value="ABC_transporter-like_ATP-bd"/>
</dbReference>
<evidence type="ECO:0000313" key="11">
    <source>
        <dbReference type="Proteomes" id="UP000000378"/>
    </source>
</evidence>
<keyword evidence="4" id="KW-1003">Cell membrane</keyword>
<dbReference type="PROSITE" id="PS50893">
    <property type="entry name" value="ABC_TRANSPORTER_2"/>
    <property type="match status" value="1"/>
</dbReference>
<keyword evidence="8" id="KW-0472">Membrane</keyword>
<evidence type="ECO:0000256" key="3">
    <source>
        <dbReference type="ARBA" id="ARBA00022448"/>
    </source>
</evidence>
<feature type="domain" description="ABC transporter" evidence="9">
    <location>
        <begin position="3"/>
        <end position="245"/>
    </location>
</feature>
<keyword evidence="3" id="KW-0813">Transport</keyword>
<evidence type="ECO:0000256" key="6">
    <source>
        <dbReference type="ARBA" id="ARBA00022840"/>
    </source>
</evidence>
<comment type="subcellular location">
    <subcellularLocation>
        <location evidence="1">Cell membrane</location>
        <topology evidence="1">Peripheral membrane protein</topology>
    </subcellularLocation>
</comment>
<protein>
    <submittedName>
        <fullName evidence="10">ABC transporter related protein</fullName>
    </submittedName>
</protein>
<keyword evidence="5" id="KW-0547">Nucleotide-binding</keyword>
<dbReference type="AlphaFoldDB" id="D7CJJ1"/>
<keyword evidence="7" id="KW-1278">Translocase</keyword>
<gene>
    <name evidence="10" type="ordered locus">Slip_2205</name>
</gene>
<accession>D7CJJ1</accession>
<evidence type="ECO:0000256" key="1">
    <source>
        <dbReference type="ARBA" id="ARBA00004202"/>
    </source>
</evidence>
<dbReference type="InterPro" id="IPR017871">
    <property type="entry name" value="ABC_transporter-like_CS"/>
</dbReference>
<dbReference type="GO" id="GO:0016887">
    <property type="term" value="F:ATP hydrolysis activity"/>
    <property type="evidence" value="ECO:0007669"/>
    <property type="project" value="InterPro"/>
</dbReference>
<dbReference type="OrthoDB" id="9784332at2"/>
<dbReference type="Proteomes" id="UP000000378">
    <property type="component" value="Chromosome"/>
</dbReference>
<dbReference type="PANTHER" id="PTHR43553">
    <property type="entry name" value="HEAVY METAL TRANSPORTER"/>
    <property type="match status" value="1"/>
</dbReference>
<evidence type="ECO:0000256" key="4">
    <source>
        <dbReference type="ARBA" id="ARBA00022475"/>
    </source>
</evidence>
<evidence type="ECO:0000256" key="8">
    <source>
        <dbReference type="ARBA" id="ARBA00023136"/>
    </source>
</evidence>
<dbReference type="PANTHER" id="PTHR43553:SF24">
    <property type="entry name" value="ENERGY-COUPLING FACTOR TRANSPORTER ATP-BINDING PROTEIN ECFA1"/>
    <property type="match status" value="1"/>
</dbReference>
<evidence type="ECO:0000256" key="2">
    <source>
        <dbReference type="ARBA" id="ARBA00005417"/>
    </source>
</evidence>
<dbReference type="Gene3D" id="3.40.50.300">
    <property type="entry name" value="P-loop containing nucleotide triphosphate hydrolases"/>
    <property type="match status" value="1"/>
</dbReference>
<keyword evidence="11" id="KW-1185">Reference proteome</keyword>
<organism evidence="10 11">
    <name type="scientific">Syntrophothermus lipocalidus (strain DSM 12680 / TGB-C1)</name>
    <dbReference type="NCBI Taxonomy" id="643648"/>
    <lineage>
        <taxon>Bacteria</taxon>
        <taxon>Bacillati</taxon>
        <taxon>Bacillota</taxon>
        <taxon>Clostridia</taxon>
        <taxon>Eubacteriales</taxon>
        <taxon>Syntrophomonadaceae</taxon>
        <taxon>Syntrophothermus</taxon>
    </lineage>
</organism>
<dbReference type="STRING" id="643648.Slip_2205"/>
<dbReference type="InterPro" id="IPR015856">
    <property type="entry name" value="ABC_transpr_CbiO/EcfA_su"/>
</dbReference>